<dbReference type="PATRIC" id="fig|1476583.3.peg.1196"/>
<comment type="caution">
    <text evidence="1">The sequence shown here is derived from an EMBL/GenBank/DDBJ whole genome shotgun (WGS) entry which is preliminary data.</text>
</comment>
<evidence type="ECO:0008006" key="3">
    <source>
        <dbReference type="Google" id="ProtNLM"/>
    </source>
</evidence>
<dbReference type="Proteomes" id="UP000020492">
    <property type="component" value="Unassembled WGS sequence"/>
</dbReference>
<protein>
    <recommendedName>
        <fullName evidence="3">IrrE N-terminal-like domain-containing protein</fullName>
    </recommendedName>
</protein>
<gene>
    <name evidence="1" type="ORF">DEIPH_ctg017orf0209</name>
</gene>
<name>A0A016QSQ3_9DEIO</name>
<dbReference type="RefSeq" id="WP_034355329.1">
    <property type="nucleotide sequence ID" value="NZ_JHAC01000017.1"/>
</dbReference>
<dbReference type="AlphaFoldDB" id="A0A016QSQ3"/>
<dbReference type="EMBL" id="JHAC01000017">
    <property type="protein sequence ID" value="EYB68834.1"/>
    <property type="molecule type" value="Genomic_DNA"/>
</dbReference>
<proteinExistence type="predicted"/>
<accession>A0A016QSQ3</accession>
<dbReference type="OrthoDB" id="62181at2"/>
<organism evidence="1 2">
    <name type="scientific">Deinococcus phoenicis</name>
    <dbReference type="NCBI Taxonomy" id="1476583"/>
    <lineage>
        <taxon>Bacteria</taxon>
        <taxon>Thermotogati</taxon>
        <taxon>Deinococcota</taxon>
        <taxon>Deinococci</taxon>
        <taxon>Deinococcales</taxon>
        <taxon>Deinococcaceae</taxon>
        <taxon>Deinococcus</taxon>
    </lineage>
</organism>
<reference evidence="1 2" key="1">
    <citation type="submission" date="2014-03" db="EMBL/GenBank/DDBJ databases">
        <title>Draft genome sequence of Deinococcus phoenicis 1P10ME.</title>
        <authorList>
            <person name="Stepanov V.G."/>
            <person name="Vaishampayan P."/>
            <person name="Venkateswaran K."/>
            <person name="Fox G.E."/>
        </authorList>
    </citation>
    <scope>NUCLEOTIDE SEQUENCE [LARGE SCALE GENOMIC DNA]</scope>
    <source>
        <strain evidence="1 2">1P10ME</strain>
    </source>
</reference>
<evidence type="ECO:0000313" key="2">
    <source>
        <dbReference type="Proteomes" id="UP000020492"/>
    </source>
</evidence>
<evidence type="ECO:0000313" key="1">
    <source>
        <dbReference type="EMBL" id="EYB68834.1"/>
    </source>
</evidence>
<keyword evidence="2" id="KW-1185">Reference proteome</keyword>
<sequence>MTTLGADFLRFVDQVHARHGYEMDFWRLAAGLGIPVTPGPFSSTVSLPCTVITLEEGVYHSPRTFVKMHEISHALLRDSGIEKELEWLCESPEEFRAQVEAYCNFGAGQLQMPGPLLDQATQRYGTSPGAVLCLAEACGSSLPAAMRRVVFGGLEADAHRAAFLTQRSYVKDVVTANIPLEFSVGTRVPEIALEVPTAKLRRVPEDYGVGLTLGTVAW</sequence>